<keyword evidence="3" id="KW-1185">Reference proteome</keyword>
<reference evidence="2" key="1">
    <citation type="submission" date="2022-10" db="EMBL/GenBank/DDBJ databases">
        <title>Catenovulum adriacola sp. nov. isolated in the Harbour of Susak.</title>
        <authorList>
            <person name="Schoch T."/>
            <person name="Reich S.J."/>
            <person name="Stoeferle S."/>
            <person name="Flaiz M."/>
            <person name="Kazda M."/>
            <person name="Riedel C.U."/>
            <person name="Duerre P."/>
        </authorList>
    </citation>
    <scope>NUCLEOTIDE SEQUENCE</scope>
    <source>
        <strain evidence="2">TS8</strain>
    </source>
</reference>
<protein>
    <recommendedName>
        <fullName evidence="4">Solute-binding protein family 3/N-terminal domain-containing protein</fullName>
    </recommendedName>
</protein>
<dbReference type="RefSeq" id="WP_268073905.1">
    <property type="nucleotide sequence ID" value="NZ_CP109965.1"/>
</dbReference>
<proteinExistence type="predicted"/>
<keyword evidence="1" id="KW-0472">Membrane</keyword>
<feature type="transmembrane region" description="Helical" evidence="1">
    <location>
        <begin position="20"/>
        <end position="38"/>
    </location>
</feature>
<dbReference type="EMBL" id="CP109965">
    <property type="protein sequence ID" value="WAJ69621.1"/>
    <property type="molecule type" value="Genomic_DNA"/>
</dbReference>
<organism evidence="2 3">
    <name type="scientific">Catenovulum adriaticum</name>
    <dbReference type="NCBI Taxonomy" id="2984846"/>
    <lineage>
        <taxon>Bacteria</taxon>
        <taxon>Pseudomonadati</taxon>
        <taxon>Pseudomonadota</taxon>
        <taxon>Gammaproteobacteria</taxon>
        <taxon>Alteromonadales</taxon>
        <taxon>Alteromonadaceae</taxon>
        <taxon>Catenovulum</taxon>
    </lineage>
</organism>
<evidence type="ECO:0000313" key="2">
    <source>
        <dbReference type="EMBL" id="WAJ69621.1"/>
    </source>
</evidence>
<evidence type="ECO:0008006" key="4">
    <source>
        <dbReference type="Google" id="ProtNLM"/>
    </source>
</evidence>
<sequence length="322" mass="37226">MHQCIHQKVQLKKATVHNNIFKYNLILLITLCVTPFISNAANADKEIFTYMAPNGINDTRYLYEKQLLTLALDLTKAKYGDYKLLPSQPNISVKQTELLAKNGHFKNFFFKFSYSDALANKLLAIPFPIDRGIAGYRVSLIAQSNQALLKNVKNIRQLKNKTIVQGVGWLDSNILSANGLSVFTIAKYNKMFEMIANERAELFFRGINEWLNEYKIMQTHQPNISYDKHIALHYALPRFFFTSQNNTKNAKRVQQGLLKAYQTGQLQTLWRSHYAKSIQASQLSTRHLIKLKNPYIKNLGTQHQQYNFTMQELKKIENSNLK</sequence>
<keyword evidence="1" id="KW-1133">Transmembrane helix</keyword>
<name>A0ABY7AKD5_9ALTE</name>
<dbReference type="SUPFAM" id="SSF53850">
    <property type="entry name" value="Periplasmic binding protein-like II"/>
    <property type="match status" value="1"/>
</dbReference>
<evidence type="ECO:0000256" key="1">
    <source>
        <dbReference type="SAM" id="Phobius"/>
    </source>
</evidence>
<dbReference type="Proteomes" id="UP001163726">
    <property type="component" value="Chromosome"/>
</dbReference>
<evidence type="ECO:0000313" key="3">
    <source>
        <dbReference type="Proteomes" id="UP001163726"/>
    </source>
</evidence>
<keyword evidence="1" id="KW-0812">Transmembrane</keyword>
<accession>A0ABY7AKD5</accession>
<gene>
    <name evidence="2" type="ORF">OLW01_10680</name>
</gene>